<dbReference type="GO" id="GO:0016740">
    <property type="term" value="F:transferase activity"/>
    <property type="evidence" value="ECO:0007669"/>
    <property type="project" value="UniProtKB-KW"/>
</dbReference>
<keyword evidence="4" id="KW-0479">Metal-binding</keyword>
<dbReference type="InterPro" id="IPR037143">
    <property type="entry name" value="4-PPantetheinyl_Trfase_dom_sf"/>
</dbReference>
<dbReference type="NCBIfam" id="TIGR00556">
    <property type="entry name" value="pantethn_trn"/>
    <property type="match status" value="1"/>
</dbReference>
<name>A0ABP8N4Z3_9BACT</name>
<comment type="similarity">
    <text evidence="2">Belongs to the P-Pant transferase superfamily. Gsp/Sfp/HetI/AcpT family.</text>
</comment>
<proteinExistence type="inferred from homology"/>
<keyword evidence="3 8" id="KW-0808">Transferase</keyword>
<dbReference type="Proteomes" id="UP001500067">
    <property type="component" value="Unassembled WGS sequence"/>
</dbReference>
<keyword evidence="5" id="KW-0460">Magnesium</keyword>
<evidence type="ECO:0000313" key="9">
    <source>
        <dbReference type="Proteomes" id="UP001500067"/>
    </source>
</evidence>
<evidence type="ECO:0000256" key="5">
    <source>
        <dbReference type="ARBA" id="ARBA00022842"/>
    </source>
</evidence>
<organism evidence="8 9">
    <name type="scientific">Nemorincola caseinilytica</name>
    <dbReference type="NCBI Taxonomy" id="2054315"/>
    <lineage>
        <taxon>Bacteria</taxon>
        <taxon>Pseudomonadati</taxon>
        <taxon>Bacteroidota</taxon>
        <taxon>Chitinophagia</taxon>
        <taxon>Chitinophagales</taxon>
        <taxon>Chitinophagaceae</taxon>
        <taxon>Nemorincola</taxon>
    </lineage>
</organism>
<comment type="caution">
    <text evidence="8">The sequence shown here is derived from an EMBL/GenBank/DDBJ whole genome shotgun (WGS) entry which is preliminary data.</text>
</comment>
<reference evidence="9" key="1">
    <citation type="journal article" date="2019" name="Int. J. Syst. Evol. Microbiol.">
        <title>The Global Catalogue of Microorganisms (GCM) 10K type strain sequencing project: providing services to taxonomists for standard genome sequencing and annotation.</title>
        <authorList>
            <consortium name="The Broad Institute Genomics Platform"/>
            <consortium name="The Broad Institute Genome Sequencing Center for Infectious Disease"/>
            <person name="Wu L."/>
            <person name="Ma J."/>
        </authorList>
    </citation>
    <scope>NUCLEOTIDE SEQUENCE [LARGE SCALE GENOMIC DNA]</scope>
    <source>
        <strain evidence="9">JCM 32105</strain>
    </source>
</reference>
<evidence type="ECO:0000256" key="3">
    <source>
        <dbReference type="ARBA" id="ARBA00022679"/>
    </source>
</evidence>
<evidence type="ECO:0000256" key="1">
    <source>
        <dbReference type="ARBA" id="ARBA00001946"/>
    </source>
</evidence>
<dbReference type="EMBL" id="BAABFA010000005">
    <property type="protein sequence ID" value="GAA4461437.1"/>
    <property type="molecule type" value="Genomic_DNA"/>
</dbReference>
<dbReference type="InterPro" id="IPR008278">
    <property type="entry name" value="4-PPantetheinyl_Trfase_dom"/>
</dbReference>
<feature type="domain" description="4'-phosphopantetheinyl transferase" evidence="6">
    <location>
        <begin position="74"/>
        <end position="177"/>
    </location>
</feature>
<accession>A0ABP8N4Z3</accession>
<evidence type="ECO:0000259" key="6">
    <source>
        <dbReference type="Pfam" id="PF01648"/>
    </source>
</evidence>
<comment type="cofactor">
    <cofactor evidence="1">
        <name>Mg(2+)</name>
        <dbReference type="ChEBI" id="CHEBI:18420"/>
    </cofactor>
</comment>
<dbReference type="InterPro" id="IPR050559">
    <property type="entry name" value="P-Pant_transferase_sf"/>
</dbReference>
<feature type="domain" description="4'-phosphopantetheinyl transferase N-terminal" evidence="7">
    <location>
        <begin position="20"/>
        <end position="71"/>
    </location>
</feature>
<evidence type="ECO:0000256" key="2">
    <source>
        <dbReference type="ARBA" id="ARBA00010990"/>
    </source>
</evidence>
<dbReference type="PANTHER" id="PTHR12215:SF10">
    <property type="entry name" value="L-AMINOADIPATE-SEMIALDEHYDE DEHYDROGENASE-PHOSPHOPANTETHEINYL TRANSFERASE"/>
    <property type="match status" value="1"/>
</dbReference>
<dbReference type="InterPro" id="IPR004568">
    <property type="entry name" value="Ppantetheine-prot_Trfase_dom"/>
</dbReference>
<evidence type="ECO:0000313" key="8">
    <source>
        <dbReference type="EMBL" id="GAA4461437.1"/>
    </source>
</evidence>
<evidence type="ECO:0000259" key="7">
    <source>
        <dbReference type="Pfam" id="PF22624"/>
    </source>
</evidence>
<dbReference type="InterPro" id="IPR055066">
    <property type="entry name" value="AASDHPPT_N"/>
</dbReference>
<dbReference type="SUPFAM" id="SSF56214">
    <property type="entry name" value="4'-phosphopantetheinyl transferase"/>
    <property type="match status" value="2"/>
</dbReference>
<dbReference type="Pfam" id="PF01648">
    <property type="entry name" value="ACPS"/>
    <property type="match status" value="1"/>
</dbReference>
<dbReference type="Gene3D" id="3.90.470.20">
    <property type="entry name" value="4'-phosphopantetheinyl transferase domain"/>
    <property type="match status" value="1"/>
</dbReference>
<evidence type="ECO:0000256" key="4">
    <source>
        <dbReference type="ARBA" id="ARBA00022723"/>
    </source>
</evidence>
<dbReference type="Pfam" id="PF22624">
    <property type="entry name" value="AASDHPPT_N"/>
    <property type="match status" value="1"/>
</dbReference>
<sequence length="196" mass="21700">MVQVYICKTGAERPAGFTHRLVRHIAARYGGMDGERITIAGTPGGKPYIQDADSFHFNVSHSGDWVVCAVHTQPVGIDIEQVGRIDATLYREHLSAAEYYALQALPREEQQEHFYELWTLKESYMKQTGLGVQLAPSSFTIQATKTGYAVLQATGRPLTDIFFRQYDIAAGYKMAVCAIANKWGTPIWIGPADVTG</sequence>
<gene>
    <name evidence="8" type="ORF">GCM10023093_06080</name>
</gene>
<dbReference type="PANTHER" id="PTHR12215">
    <property type="entry name" value="PHOSPHOPANTETHEINE TRANSFERASE"/>
    <property type="match status" value="1"/>
</dbReference>
<protein>
    <submittedName>
        <fullName evidence="8">4'-phosphopantetheinyl transferase superfamily protein</fullName>
    </submittedName>
</protein>
<keyword evidence="9" id="KW-1185">Reference proteome</keyword>